<evidence type="ECO:0000256" key="6">
    <source>
        <dbReference type="ARBA" id="ARBA00023012"/>
    </source>
</evidence>
<feature type="transmembrane region" description="Helical" evidence="7">
    <location>
        <begin position="198"/>
        <end position="217"/>
    </location>
</feature>
<keyword evidence="1" id="KW-0597">Phosphoprotein</keyword>
<evidence type="ECO:0000256" key="7">
    <source>
        <dbReference type="SAM" id="Phobius"/>
    </source>
</evidence>
<dbReference type="SUPFAM" id="SSF103190">
    <property type="entry name" value="Sensory domain-like"/>
    <property type="match status" value="1"/>
</dbReference>
<dbReference type="Gene3D" id="3.30.565.10">
    <property type="entry name" value="Histidine kinase-like ATPase, C-terminal domain"/>
    <property type="match status" value="1"/>
</dbReference>
<keyword evidence="7" id="KW-0812">Transmembrane</keyword>
<keyword evidence="3" id="KW-0547">Nucleotide-binding</keyword>
<evidence type="ECO:0000256" key="4">
    <source>
        <dbReference type="ARBA" id="ARBA00022777"/>
    </source>
</evidence>
<dbReference type="EMBL" id="JACJVQ010000008">
    <property type="protein sequence ID" value="MBB6634979.1"/>
    <property type="molecule type" value="Genomic_DNA"/>
</dbReference>
<dbReference type="PANTHER" id="PTHR40448">
    <property type="entry name" value="TWO-COMPONENT SENSOR HISTIDINE KINASE"/>
    <property type="match status" value="1"/>
</dbReference>
<dbReference type="GO" id="GO:0005524">
    <property type="term" value="F:ATP binding"/>
    <property type="evidence" value="ECO:0007669"/>
    <property type="project" value="UniProtKB-KW"/>
</dbReference>
<dbReference type="Pfam" id="PF14689">
    <property type="entry name" value="SPOB_a"/>
    <property type="match status" value="1"/>
</dbReference>
<dbReference type="InterPro" id="IPR036890">
    <property type="entry name" value="HATPase_C_sf"/>
</dbReference>
<dbReference type="AlphaFoldDB" id="A0A841SVG8"/>
<dbReference type="Pfam" id="PF14501">
    <property type="entry name" value="HATPase_c_5"/>
    <property type="match status" value="1"/>
</dbReference>
<evidence type="ECO:0000256" key="1">
    <source>
        <dbReference type="ARBA" id="ARBA00022553"/>
    </source>
</evidence>
<dbReference type="CDD" id="cd18773">
    <property type="entry name" value="PDC1_HK_sensor"/>
    <property type="match status" value="1"/>
</dbReference>
<evidence type="ECO:0000313" key="10">
    <source>
        <dbReference type="Proteomes" id="UP000535838"/>
    </source>
</evidence>
<dbReference type="InterPro" id="IPR039506">
    <property type="entry name" value="SPOB_a"/>
</dbReference>
<evidence type="ECO:0000256" key="2">
    <source>
        <dbReference type="ARBA" id="ARBA00022679"/>
    </source>
</evidence>
<comment type="caution">
    <text evidence="9">The sequence shown here is derived from an EMBL/GenBank/DDBJ whole genome shotgun (WGS) entry which is preliminary data.</text>
</comment>
<keyword evidence="10" id="KW-1185">Reference proteome</keyword>
<keyword evidence="2" id="KW-0808">Transferase</keyword>
<dbReference type="GO" id="GO:0000155">
    <property type="term" value="F:phosphorelay sensor kinase activity"/>
    <property type="evidence" value="ECO:0007669"/>
    <property type="project" value="InterPro"/>
</dbReference>
<dbReference type="RefSeq" id="WP_185120197.1">
    <property type="nucleotide sequence ID" value="NZ_JACJVQ010000008.1"/>
</dbReference>
<protein>
    <submittedName>
        <fullName evidence="9">GHKL domain-containing protein</fullName>
    </submittedName>
</protein>
<keyword evidence="6" id="KW-0902">Two-component regulatory system</keyword>
<keyword evidence="4" id="KW-0418">Kinase</keyword>
<dbReference type="GO" id="GO:0042802">
    <property type="term" value="F:identical protein binding"/>
    <property type="evidence" value="ECO:0007669"/>
    <property type="project" value="TreeGrafter"/>
</dbReference>
<evidence type="ECO:0000256" key="5">
    <source>
        <dbReference type="ARBA" id="ARBA00022840"/>
    </source>
</evidence>
<evidence type="ECO:0000313" key="9">
    <source>
        <dbReference type="EMBL" id="MBB6634979.1"/>
    </source>
</evidence>
<evidence type="ECO:0000256" key="3">
    <source>
        <dbReference type="ARBA" id="ARBA00022741"/>
    </source>
</evidence>
<gene>
    <name evidence="9" type="ORF">H7B67_12735</name>
</gene>
<dbReference type="SUPFAM" id="SSF55890">
    <property type="entry name" value="Sporulation response regulatory protein Spo0B"/>
    <property type="match status" value="1"/>
</dbReference>
<dbReference type="SUPFAM" id="SSF55874">
    <property type="entry name" value="ATPase domain of HSP90 chaperone/DNA topoisomerase II/histidine kinase"/>
    <property type="match status" value="1"/>
</dbReference>
<reference evidence="9 10" key="1">
    <citation type="submission" date="2020-08" db="EMBL/GenBank/DDBJ databases">
        <title>Cohnella phylogeny.</title>
        <authorList>
            <person name="Dunlap C."/>
        </authorList>
    </citation>
    <scope>NUCLEOTIDE SEQUENCE [LARGE SCALE GENOMIC DNA]</scope>
    <source>
        <strain evidence="9 10">DSM 25241</strain>
    </source>
</reference>
<dbReference type="Gene3D" id="1.10.287.130">
    <property type="match status" value="1"/>
</dbReference>
<keyword evidence="7" id="KW-0472">Membrane</keyword>
<proteinExistence type="predicted"/>
<dbReference type="InterPro" id="IPR032834">
    <property type="entry name" value="NatK-like_C"/>
</dbReference>
<dbReference type="Proteomes" id="UP000535838">
    <property type="component" value="Unassembled WGS sequence"/>
</dbReference>
<dbReference type="InterPro" id="IPR029151">
    <property type="entry name" value="Sensor-like_sf"/>
</dbReference>
<dbReference type="InterPro" id="IPR005467">
    <property type="entry name" value="His_kinase_dom"/>
</dbReference>
<sequence>MKILGDRHKKKIAFFILVSILAVCLLTFFKVLLSYFSTDKVSQVTLAKQYIAIAENIAAGLNRDTYAKVLAEKKDDGNSDSIKSYLEEYRKRIDALYVYTLLLDETDVAKTMVAASPPGIDGAFMLVPCTVPPEQVNQAKRGEVYYTNVIRDPSHGVYFSVGVPLYDSSGELMGAIGIDIDASDIESIGREAIDSNRIIFALDILFVLVLLTLIFVLRKWYRTRLKLDLRESEMTYISEMGKIMSSIKTSRHDLLNHLQVLNGLLRMRKYDRANEYLNQLSVESRTLDLSVRVKNPVLMVLLQSKWELANAKNIELQIETDPDEFDRVSSMDLVKLFANLLDNAIEAVESYEGEHPRRIRVVCRNGGSKYVFTVENPATLSPQAQKLLFRQGYTTKPNENEARGHGMTIIRNTVDNYRGEIRFRYEEEKVEIQITI</sequence>
<organism evidence="9 10">
    <name type="scientific">Cohnella thailandensis</name>
    <dbReference type="NCBI Taxonomy" id="557557"/>
    <lineage>
        <taxon>Bacteria</taxon>
        <taxon>Bacillati</taxon>
        <taxon>Bacillota</taxon>
        <taxon>Bacilli</taxon>
        <taxon>Bacillales</taxon>
        <taxon>Paenibacillaceae</taxon>
        <taxon>Cohnella</taxon>
    </lineage>
</organism>
<dbReference type="PROSITE" id="PS50109">
    <property type="entry name" value="HIS_KIN"/>
    <property type="match status" value="1"/>
</dbReference>
<dbReference type="PANTHER" id="PTHR40448:SF1">
    <property type="entry name" value="TWO-COMPONENT SENSOR HISTIDINE KINASE"/>
    <property type="match status" value="1"/>
</dbReference>
<dbReference type="InterPro" id="IPR016120">
    <property type="entry name" value="Sig_transdc_His_kin_SpoOB"/>
</dbReference>
<feature type="domain" description="Histidine kinase" evidence="8">
    <location>
        <begin position="259"/>
        <end position="436"/>
    </location>
</feature>
<accession>A0A841SVG8</accession>
<evidence type="ECO:0000259" key="8">
    <source>
        <dbReference type="PROSITE" id="PS50109"/>
    </source>
</evidence>
<keyword evidence="7" id="KW-1133">Transmembrane helix</keyword>
<feature type="transmembrane region" description="Helical" evidence="7">
    <location>
        <begin position="12"/>
        <end position="36"/>
    </location>
</feature>
<name>A0A841SVG8_9BACL</name>
<keyword evidence="5" id="KW-0067">ATP-binding</keyword>